<evidence type="ECO:0000313" key="2">
    <source>
        <dbReference type="Proteomes" id="UP000507222"/>
    </source>
</evidence>
<accession>A0A6J5TPP4</accession>
<name>A0A6J5TPP4_PRUAR</name>
<protein>
    <submittedName>
        <fullName evidence="1">Uncharacterized protein</fullName>
    </submittedName>
</protein>
<dbReference type="Proteomes" id="UP000507222">
    <property type="component" value="Unassembled WGS sequence"/>
</dbReference>
<gene>
    <name evidence="1" type="ORF">CURHAP_LOCUS7644</name>
</gene>
<dbReference type="AlphaFoldDB" id="A0A6J5TPP4"/>
<evidence type="ECO:0000313" key="1">
    <source>
        <dbReference type="EMBL" id="CAB4265514.1"/>
    </source>
</evidence>
<reference evidence="1 2" key="1">
    <citation type="submission" date="2020-05" db="EMBL/GenBank/DDBJ databases">
        <authorList>
            <person name="Campoy J."/>
            <person name="Schneeberger K."/>
            <person name="Spophaly S."/>
        </authorList>
    </citation>
    <scope>NUCLEOTIDE SEQUENCE [LARGE SCALE GENOMIC DNA]</scope>
    <source>
        <strain evidence="1">PruArmRojPasFocal</strain>
    </source>
</reference>
<organism evidence="1 2">
    <name type="scientific">Prunus armeniaca</name>
    <name type="common">Apricot</name>
    <name type="synonym">Armeniaca vulgaris</name>
    <dbReference type="NCBI Taxonomy" id="36596"/>
    <lineage>
        <taxon>Eukaryota</taxon>
        <taxon>Viridiplantae</taxon>
        <taxon>Streptophyta</taxon>
        <taxon>Embryophyta</taxon>
        <taxon>Tracheophyta</taxon>
        <taxon>Spermatophyta</taxon>
        <taxon>Magnoliopsida</taxon>
        <taxon>eudicotyledons</taxon>
        <taxon>Gunneridae</taxon>
        <taxon>Pentapetalae</taxon>
        <taxon>rosids</taxon>
        <taxon>fabids</taxon>
        <taxon>Rosales</taxon>
        <taxon>Rosaceae</taxon>
        <taxon>Amygdaloideae</taxon>
        <taxon>Amygdaleae</taxon>
        <taxon>Prunus</taxon>
    </lineage>
</organism>
<dbReference type="EMBL" id="CAEKDK010000001">
    <property type="protein sequence ID" value="CAB4265514.1"/>
    <property type="molecule type" value="Genomic_DNA"/>
</dbReference>
<sequence>MADRAALINHAADDRRRYGMGSGDLREVVRESWDCEARVRGNNLGIGAVWELSSGVLSSWRCSSEAEEEEYGLRICGEIGERRCRKCSFDLVKAI</sequence>
<proteinExistence type="predicted"/>